<dbReference type="GO" id="GO:0004725">
    <property type="term" value="F:protein tyrosine phosphatase activity"/>
    <property type="evidence" value="ECO:0007669"/>
    <property type="project" value="UniProtKB-EC"/>
</dbReference>
<dbReference type="CDD" id="cd00047">
    <property type="entry name" value="PTPc"/>
    <property type="match status" value="1"/>
</dbReference>
<keyword evidence="7" id="KW-0472">Membrane</keyword>
<dbReference type="InterPro" id="IPR029021">
    <property type="entry name" value="Prot-tyrosine_phosphatase-like"/>
</dbReference>
<feature type="compositionally biased region" description="Basic and acidic residues" evidence="6">
    <location>
        <begin position="282"/>
        <end position="296"/>
    </location>
</feature>
<dbReference type="InterPro" id="IPR003595">
    <property type="entry name" value="Tyr_Pase_cat"/>
</dbReference>
<organism evidence="11 14">
    <name type="scientific">Bombus vosnesenskii</name>
    <dbReference type="NCBI Taxonomy" id="207650"/>
    <lineage>
        <taxon>Eukaryota</taxon>
        <taxon>Metazoa</taxon>
        <taxon>Ecdysozoa</taxon>
        <taxon>Arthropoda</taxon>
        <taxon>Hexapoda</taxon>
        <taxon>Insecta</taxon>
        <taxon>Pterygota</taxon>
        <taxon>Neoptera</taxon>
        <taxon>Endopterygota</taxon>
        <taxon>Hymenoptera</taxon>
        <taxon>Apocrita</taxon>
        <taxon>Aculeata</taxon>
        <taxon>Apoidea</taxon>
        <taxon>Anthophila</taxon>
        <taxon>Apidae</taxon>
        <taxon>Bombus</taxon>
        <taxon>Pyrobombus</taxon>
    </lineage>
</organism>
<feature type="compositionally biased region" description="Polar residues" evidence="6">
    <location>
        <begin position="244"/>
        <end position="254"/>
    </location>
</feature>
<dbReference type="InterPro" id="IPR000242">
    <property type="entry name" value="PTP_cat"/>
</dbReference>
<dbReference type="GO" id="GO:0005829">
    <property type="term" value="C:cytosol"/>
    <property type="evidence" value="ECO:0007669"/>
    <property type="project" value="TreeGrafter"/>
</dbReference>
<dbReference type="KEGG" id="bvk:117233602"/>
<evidence type="ECO:0000313" key="13">
    <source>
        <dbReference type="RefSeq" id="XP_033349960.1"/>
    </source>
</evidence>
<dbReference type="GO" id="GO:0005886">
    <property type="term" value="C:plasma membrane"/>
    <property type="evidence" value="ECO:0007669"/>
    <property type="project" value="TreeGrafter"/>
</dbReference>
<gene>
    <name evidence="12 13 14" type="primary">LOC117233602</name>
</gene>
<dbReference type="EC" id="3.1.3.48" evidence="1"/>
<feature type="compositionally biased region" description="Basic and acidic residues" evidence="6">
    <location>
        <begin position="198"/>
        <end position="232"/>
    </location>
</feature>
<dbReference type="PROSITE" id="PS50056">
    <property type="entry name" value="TYR_PHOSPHATASE_2"/>
    <property type="match status" value="1"/>
</dbReference>
<dbReference type="Gene3D" id="3.90.190.10">
    <property type="entry name" value="Protein tyrosine phosphatase superfamily"/>
    <property type="match status" value="1"/>
</dbReference>
<dbReference type="GeneID" id="117233602"/>
<evidence type="ECO:0000256" key="5">
    <source>
        <dbReference type="PIRSR" id="PIRSR608356-50"/>
    </source>
</evidence>
<feature type="region of interest" description="Disordered" evidence="6">
    <location>
        <begin position="174"/>
        <end position="296"/>
    </location>
</feature>
<dbReference type="PRINTS" id="PR00700">
    <property type="entry name" value="PRTYPHPHTASE"/>
</dbReference>
<keyword evidence="3" id="KW-0378">Hydrolase</keyword>
<feature type="domain" description="Tyrosine specific protein phosphatases" evidence="10">
    <location>
        <begin position="1405"/>
        <end position="1482"/>
    </location>
</feature>
<feature type="compositionally biased region" description="Basic and acidic residues" evidence="6">
    <location>
        <begin position="584"/>
        <end position="596"/>
    </location>
</feature>
<dbReference type="GO" id="GO:0007165">
    <property type="term" value="P:signal transduction"/>
    <property type="evidence" value="ECO:0007669"/>
    <property type="project" value="TreeGrafter"/>
</dbReference>
<dbReference type="Proteomes" id="UP000504631">
    <property type="component" value="Unplaced"/>
</dbReference>
<evidence type="ECO:0000313" key="12">
    <source>
        <dbReference type="RefSeq" id="XP_033349959.1"/>
    </source>
</evidence>
<feature type="region of interest" description="Disordered" evidence="6">
    <location>
        <begin position="796"/>
        <end position="903"/>
    </location>
</feature>
<dbReference type="InterPro" id="IPR016130">
    <property type="entry name" value="Tyr_Pase_AS"/>
</dbReference>
<evidence type="ECO:0000259" key="10">
    <source>
        <dbReference type="PROSITE" id="PS50056"/>
    </source>
</evidence>
<keyword evidence="2" id="KW-0597">Phosphoprotein</keyword>
<dbReference type="GO" id="GO:0019901">
    <property type="term" value="F:protein kinase binding"/>
    <property type="evidence" value="ECO:0007669"/>
    <property type="project" value="TreeGrafter"/>
</dbReference>
<dbReference type="GO" id="GO:0009653">
    <property type="term" value="P:anatomical structure morphogenesis"/>
    <property type="evidence" value="ECO:0007669"/>
    <property type="project" value="UniProtKB-ARBA"/>
</dbReference>
<feature type="compositionally biased region" description="Basic and acidic residues" evidence="6">
    <location>
        <begin position="180"/>
        <end position="191"/>
    </location>
</feature>
<feature type="transmembrane region" description="Helical" evidence="7">
    <location>
        <begin position="1134"/>
        <end position="1157"/>
    </location>
</feature>
<evidence type="ECO:0000313" key="11">
    <source>
        <dbReference type="Proteomes" id="UP000504631"/>
    </source>
</evidence>
<feature type="chain" id="PRO_5044643852" description="protein-tyrosine-phosphatase" evidence="8">
    <location>
        <begin position="30"/>
        <end position="1503"/>
    </location>
</feature>
<evidence type="ECO:0000256" key="2">
    <source>
        <dbReference type="ARBA" id="ARBA00022553"/>
    </source>
</evidence>
<dbReference type="SMART" id="SM00404">
    <property type="entry name" value="PTPc_motif"/>
    <property type="match status" value="1"/>
</dbReference>
<accession>A0A6J3KBY4</accession>
<dbReference type="RefSeq" id="XP_033349961.1">
    <property type="nucleotide sequence ID" value="XM_033494070.1"/>
</dbReference>
<feature type="domain" description="Tyrosine-protein phosphatase" evidence="9">
    <location>
        <begin position="1258"/>
        <end position="1491"/>
    </location>
</feature>
<evidence type="ECO:0000313" key="14">
    <source>
        <dbReference type="RefSeq" id="XP_033349961.1"/>
    </source>
</evidence>
<keyword evidence="11" id="KW-1185">Reference proteome</keyword>
<name>A0A6J3KBY4_9HYME</name>
<dbReference type="PROSITE" id="PS00383">
    <property type="entry name" value="TYR_PHOSPHATASE_1"/>
    <property type="match status" value="1"/>
</dbReference>
<feature type="active site" description="Phosphocysteine intermediate" evidence="5">
    <location>
        <position position="1432"/>
    </location>
</feature>
<dbReference type="SMART" id="SM00194">
    <property type="entry name" value="PTPc"/>
    <property type="match status" value="1"/>
</dbReference>
<feature type="compositionally biased region" description="Low complexity" evidence="6">
    <location>
        <begin position="233"/>
        <end position="243"/>
    </location>
</feature>
<dbReference type="Pfam" id="PF00102">
    <property type="entry name" value="Y_phosphatase"/>
    <property type="match status" value="1"/>
</dbReference>
<evidence type="ECO:0000256" key="1">
    <source>
        <dbReference type="ARBA" id="ARBA00013064"/>
    </source>
</evidence>
<keyword evidence="8" id="KW-0732">Signal</keyword>
<keyword evidence="4" id="KW-0904">Protein phosphatase</keyword>
<feature type="region of interest" description="Disordered" evidence="6">
    <location>
        <begin position="567"/>
        <end position="641"/>
    </location>
</feature>
<evidence type="ECO:0000256" key="8">
    <source>
        <dbReference type="SAM" id="SignalP"/>
    </source>
</evidence>
<feature type="compositionally biased region" description="Low complexity" evidence="6">
    <location>
        <begin position="832"/>
        <end position="854"/>
    </location>
</feature>
<reference evidence="12 13" key="1">
    <citation type="submission" date="2025-04" db="UniProtKB">
        <authorList>
            <consortium name="RefSeq"/>
        </authorList>
    </citation>
    <scope>IDENTIFICATION</scope>
    <source>
        <tissue evidence="12 13">Muscle</tissue>
    </source>
</reference>
<protein>
    <recommendedName>
        <fullName evidence="1">protein-tyrosine-phosphatase</fullName>
        <ecNumber evidence="1">3.1.3.48</ecNumber>
    </recommendedName>
</protein>
<feature type="region of interest" description="Disordered" evidence="6">
    <location>
        <begin position="744"/>
        <end position="771"/>
    </location>
</feature>
<sequence>MTGRRRVPLVLRVCTGVFVLLFSTVAVDATKDPSSSSEKLLTPDVSETSIFEQNKTILNKIPSRDESEFPLAESKNEAVGPYNSTKRGFETVDDKLVKDAKTVDKEKVPMPIDEDTELQGIRSRDQVDRLSTVDSANSGSKLEEIVYGTSGKSSSTKTISADAYRLSGTNGLTTVTAKPALEESKVDETKNKTGFVERSNDTSRQEPREAKKSSEDGLEVKEERATDTKEEAASSSKEASTDSGLKSETFNPENESAPEKVRFLGEFQQRKKKAEGPVKNSEVPDLKEADERKEEDVSVSLINDTYVNYSHRSKISTEKSVETDSADKWTPLENATNFITEEIPVTHESRHPKEEVEVVGNVTQPVIQRFIDRQSQNSTSKDAGLANELNRTSNWDKDFLRDSANANETSHEKQQEIEGKNQEKLAWLTTERTSEESSTIQGISSPVPRGRTIAFESASSKRTIVAKKNATDRFADQKPYPYTKLPKESPVRNASNQLDVTTEEASALENTIGKGQSEEKFVVTEGSDVLENSIQQFKPTYYEKVSNESSTISSTEVRPSVQITTAPLLRLEETRPTNQTVVEKSSEQKGIDESGEKSTSAGNDVSRWAESRETSGMGNVDVTGNGITEVNAKPESGDKRTYEASLQEITVRTTPTPLTTEPVEPQTDLGMLSNADVQTNVAGSLLIRSTLNATELSTEYPLIKGNFSDEKLSIFPTTPTDTSTVKVATDSATVLPTTTIEETSVGNVTEPPTVSDANGTNEIPSGVSGTLSPEETFVPTTTNVEFEFVGLSDSTTFPWRNATEEPPKGRDLPNETSVVPTVKDLLAKNTPNEGTTTASNESTTENTSSISETEIPATSNPMTDRTIVPTSIPSQTIQSKDEFTTRPSFVDEETDSSSTSLDEVEKTIDVTDSWSTTSEENVATTTIRTEQTISKDSKDSYFMANVTESPVEFTSIPNVYTTDATRVATSSPFVPIGLEPRTPVSSSTSPAMPVSVIPSVTAHDATVLPDQEEITSLVRIDVEGTSLDVCPQMDKLRHTLANILTSGMDKPVSDKQIIFHQNPCQEPSNTTPSSSDMPTMTILIYVVDEVGKFDSTMTKMLPSLYEDSRDHVKFPITIHRFLLVQEKGPDSGNAIAVVVVSSVALICLVLLTGLLFIMRKRQTRFNYGERCRPVSLDAYSLDSVSAYNSVRRKGVTRSSKRSYGNPTFEDSSAIPSHPLNFAALSSFCNDVNAINEEFSGIPQVSAKIDELPAGAEVKNRYANVIPLPETRVLLQKINNDPLTEYINASYVRGPKNATKYYVACQAPMESTVTDFWRMIWEQQCKVIIMLTDLVENGVEKCTEYVPPSEVTDCRRLYGDFQVTLKKRETKEKYAISTLHLNNLEKNTFREVYHIWYLWPVNGVQSDGAGLIAVLLEARALQRGGPGPIVVHCSPGTGRTGTLIALDLGIRQYEITRTVDVPRVVYTIRRDRAGAVKTKEQYAFIYKALNLYATKLAGGVLEST</sequence>
<evidence type="ECO:0000256" key="3">
    <source>
        <dbReference type="ARBA" id="ARBA00022801"/>
    </source>
</evidence>
<feature type="compositionally biased region" description="Basic and acidic residues" evidence="6">
    <location>
        <begin position="802"/>
        <end position="813"/>
    </location>
</feature>
<dbReference type="InterPro" id="IPR000387">
    <property type="entry name" value="Tyr_Pase_dom"/>
</dbReference>
<feature type="signal peptide" evidence="8">
    <location>
        <begin position="1"/>
        <end position="29"/>
    </location>
</feature>
<evidence type="ECO:0000256" key="7">
    <source>
        <dbReference type="SAM" id="Phobius"/>
    </source>
</evidence>
<dbReference type="PANTHER" id="PTHR46198">
    <property type="entry name" value="PROTEIN-TYROSINE-PHOSPHATASE"/>
    <property type="match status" value="1"/>
</dbReference>
<evidence type="ECO:0000256" key="4">
    <source>
        <dbReference type="ARBA" id="ARBA00022912"/>
    </source>
</evidence>
<dbReference type="SUPFAM" id="SSF52799">
    <property type="entry name" value="(Phosphotyrosine protein) phosphatases II"/>
    <property type="match status" value="1"/>
</dbReference>
<dbReference type="PANTHER" id="PTHR46198:SF4">
    <property type="entry name" value="PROTEIN-TYROSINE-PHOSPHATASE"/>
    <property type="match status" value="1"/>
</dbReference>
<keyword evidence="7" id="KW-0812">Transmembrane</keyword>
<dbReference type="PROSITE" id="PS50055">
    <property type="entry name" value="TYR_PHOSPHATASE_PTP"/>
    <property type="match status" value="1"/>
</dbReference>
<feature type="compositionally biased region" description="Polar residues" evidence="6">
    <location>
        <begin position="856"/>
        <end position="878"/>
    </location>
</feature>
<dbReference type="RefSeq" id="XP_033349960.1">
    <property type="nucleotide sequence ID" value="XM_033494069.1"/>
</dbReference>
<evidence type="ECO:0000256" key="6">
    <source>
        <dbReference type="SAM" id="MobiDB-lite"/>
    </source>
</evidence>
<dbReference type="InterPro" id="IPR008356">
    <property type="entry name" value="Tyr_Pase_KIM-con"/>
</dbReference>
<dbReference type="FunFam" id="3.90.190.10:FF:000098">
    <property type="entry name" value="Protein-tryrosine phosphatase"/>
    <property type="match status" value="1"/>
</dbReference>
<keyword evidence="7" id="KW-1133">Transmembrane helix</keyword>
<dbReference type="RefSeq" id="XP_033349959.1">
    <property type="nucleotide sequence ID" value="XM_033494068.1"/>
</dbReference>
<proteinExistence type="predicted"/>
<evidence type="ECO:0000259" key="9">
    <source>
        <dbReference type="PROSITE" id="PS50055"/>
    </source>
</evidence>
<dbReference type="GO" id="GO:0030054">
    <property type="term" value="C:cell junction"/>
    <property type="evidence" value="ECO:0007669"/>
    <property type="project" value="TreeGrafter"/>
</dbReference>
<dbReference type="GO" id="GO:0048666">
    <property type="term" value="P:neuron development"/>
    <property type="evidence" value="ECO:0007669"/>
    <property type="project" value="UniProtKB-ARBA"/>
</dbReference>